<accession>A0A4Y9ZJM8</accession>
<feature type="compositionally biased region" description="Polar residues" evidence="1">
    <location>
        <begin position="1"/>
        <end position="21"/>
    </location>
</feature>
<sequence>MRTDAGTTMNDINLNGVNQPDNGRIVAPVQNPNNGDHLPPNGPEQGDEQPPDLIDPVAAAATVTRIAELEARIATFEDPAHLAQAAAAQSTPVTVASLVADPVAIEHMIQYHNSIFSP</sequence>
<evidence type="ECO:0000313" key="2">
    <source>
        <dbReference type="EMBL" id="TFY75006.1"/>
    </source>
</evidence>
<name>A0A4Y9ZJM8_9AGAM</name>
<comment type="caution">
    <text evidence="2">The sequence shown here is derived from an EMBL/GenBank/DDBJ whole genome shotgun (WGS) entry which is preliminary data.</text>
</comment>
<dbReference type="AlphaFoldDB" id="A0A4Y9ZJM8"/>
<organism evidence="2 3">
    <name type="scientific">Hericium alpestre</name>
    <dbReference type="NCBI Taxonomy" id="135208"/>
    <lineage>
        <taxon>Eukaryota</taxon>
        <taxon>Fungi</taxon>
        <taxon>Dikarya</taxon>
        <taxon>Basidiomycota</taxon>
        <taxon>Agaricomycotina</taxon>
        <taxon>Agaricomycetes</taxon>
        <taxon>Russulales</taxon>
        <taxon>Hericiaceae</taxon>
        <taxon>Hericium</taxon>
    </lineage>
</organism>
<protein>
    <submittedName>
        <fullName evidence="2">Uncharacterized protein</fullName>
    </submittedName>
</protein>
<dbReference type="EMBL" id="SFCI01001760">
    <property type="protein sequence ID" value="TFY75006.1"/>
    <property type="molecule type" value="Genomic_DNA"/>
</dbReference>
<gene>
    <name evidence="2" type="ORF">EWM64_g9003</name>
</gene>
<keyword evidence="3" id="KW-1185">Reference proteome</keyword>
<evidence type="ECO:0000313" key="3">
    <source>
        <dbReference type="Proteomes" id="UP000298061"/>
    </source>
</evidence>
<proteinExistence type="predicted"/>
<feature type="region of interest" description="Disordered" evidence="1">
    <location>
        <begin position="1"/>
        <end position="52"/>
    </location>
</feature>
<reference evidence="2 3" key="1">
    <citation type="submission" date="2019-02" db="EMBL/GenBank/DDBJ databases">
        <title>Genome sequencing of the rare red list fungi Hericium alpestre (H. flagellum).</title>
        <authorList>
            <person name="Buettner E."/>
            <person name="Kellner H."/>
        </authorList>
    </citation>
    <scope>NUCLEOTIDE SEQUENCE [LARGE SCALE GENOMIC DNA]</scope>
    <source>
        <strain evidence="2 3">DSM 108284</strain>
    </source>
</reference>
<dbReference type="Proteomes" id="UP000298061">
    <property type="component" value="Unassembled WGS sequence"/>
</dbReference>
<evidence type="ECO:0000256" key="1">
    <source>
        <dbReference type="SAM" id="MobiDB-lite"/>
    </source>
</evidence>